<dbReference type="GO" id="GO:0051073">
    <property type="term" value="F:adenosylcobinamide-GDP ribazoletransferase activity"/>
    <property type="evidence" value="ECO:0007669"/>
    <property type="project" value="UniProtKB-UniRule"/>
</dbReference>
<sequence length="257" mass="27865">MFTQAKQAFLFALMFLTRLPVGRWVMKPEADTATRAVYFYPLVGLVIGVILAAAAIVMSGLGVLLASALLLCLWVVITGALHLDGLADCMDAYYAGHKHTHPEERRKRILSVMHDPSCGAVALVSLVLLLLVKFAALASLNAGWQAALALLVAPLLARTAILPFVALSEYARYGGKVPDTLSTNSQRLWLISLLVTALMLLVLGWVNTAVLVACVFALLLYWRRLWHNQIGGYTGDCLGALVELSEALVLIVLVALW</sequence>
<dbReference type="GO" id="GO:0009236">
    <property type="term" value="P:cobalamin biosynthetic process"/>
    <property type="evidence" value="ECO:0007669"/>
    <property type="project" value="UniProtKB-UniRule"/>
</dbReference>
<feature type="transmembrane region" description="Helical" evidence="19">
    <location>
        <begin position="64"/>
        <end position="83"/>
    </location>
</feature>
<evidence type="ECO:0000256" key="6">
    <source>
        <dbReference type="ARBA" id="ARBA00015850"/>
    </source>
</evidence>
<comment type="catalytic activity">
    <reaction evidence="18 19">
        <text>alpha-ribazole 5'-phosphate + adenosylcob(III)inamide-GDP = adenosylcob(III)alamin 5'-phosphate + GMP + H(+)</text>
        <dbReference type="Rhea" id="RHEA:23560"/>
        <dbReference type="ChEBI" id="CHEBI:15378"/>
        <dbReference type="ChEBI" id="CHEBI:57918"/>
        <dbReference type="ChEBI" id="CHEBI:58115"/>
        <dbReference type="ChEBI" id="CHEBI:60487"/>
        <dbReference type="ChEBI" id="CHEBI:60493"/>
        <dbReference type="EC" id="2.7.8.26"/>
    </reaction>
</comment>
<feature type="transmembrane region" description="Helical" evidence="19">
    <location>
        <begin position="188"/>
        <end position="221"/>
    </location>
</feature>
<evidence type="ECO:0000256" key="10">
    <source>
        <dbReference type="ARBA" id="ARBA00022692"/>
    </source>
</evidence>
<reference evidence="20" key="1">
    <citation type="submission" date="2022-05" db="EMBL/GenBank/DDBJ databases">
        <authorList>
            <person name="Sun H.-N."/>
        </authorList>
    </citation>
    <scope>NUCLEOTIDE SEQUENCE</scope>
    <source>
        <strain evidence="20">HB14</strain>
    </source>
</reference>
<evidence type="ECO:0000256" key="4">
    <source>
        <dbReference type="ARBA" id="ARBA00010561"/>
    </source>
</evidence>
<dbReference type="InterPro" id="IPR003805">
    <property type="entry name" value="CobS"/>
</dbReference>
<keyword evidence="10 19" id="KW-0812">Transmembrane</keyword>
<organism evidence="20 21">
    <name type="scientific">Gilvimarinus xylanilyticus</name>
    <dbReference type="NCBI Taxonomy" id="2944139"/>
    <lineage>
        <taxon>Bacteria</taxon>
        <taxon>Pseudomonadati</taxon>
        <taxon>Pseudomonadota</taxon>
        <taxon>Gammaproteobacteria</taxon>
        <taxon>Cellvibrionales</taxon>
        <taxon>Cellvibrionaceae</taxon>
        <taxon>Gilvimarinus</taxon>
    </lineage>
</organism>
<evidence type="ECO:0000313" key="20">
    <source>
        <dbReference type="EMBL" id="MCP8899071.1"/>
    </source>
</evidence>
<reference evidence="20" key="2">
    <citation type="submission" date="2023-01" db="EMBL/GenBank/DDBJ databases">
        <title>Gilvimarinus xylanilyticus HB14 isolated from Caulerpa lentillifera aquaculture base in Hainan, China.</title>
        <authorList>
            <person name="Zhang Y.-J."/>
        </authorList>
    </citation>
    <scope>NUCLEOTIDE SEQUENCE</scope>
    <source>
        <strain evidence="20">HB14</strain>
    </source>
</reference>
<keyword evidence="21" id="KW-1185">Reference proteome</keyword>
<dbReference type="PANTHER" id="PTHR34148:SF1">
    <property type="entry name" value="ADENOSYLCOBINAMIDE-GDP RIBAZOLETRANSFERASE"/>
    <property type="match status" value="1"/>
</dbReference>
<keyword evidence="9 19" id="KW-0808">Transferase</keyword>
<name>A0A9X2HYY0_9GAMM</name>
<dbReference type="GO" id="GO:0005886">
    <property type="term" value="C:plasma membrane"/>
    <property type="evidence" value="ECO:0007669"/>
    <property type="project" value="UniProtKB-SubCell"/>
</dbReference>
<keyword evidence="8 19" id="KW-0169">Cobalamin biosynthesis</keyword>
<evidence type="ECO:0000256" key="18">
    <source>
        <dbReference type="ARBA" id="ARBA00049504"/>
    </source>
</evidence>
<dbReference type="EMBL" id="JAMFTH010000001">
    <property type="protein sequence ID" value="MCP8899071.1"/>
    <property type="molecule type" value="Genomic_DNA"/>
</dbReference>
<evidence type="ECO:0000256" key="3">
    <source>
        <dbReference type="ARBA" id="ARBA00004663"/>
    </source>
</evidence>
<dbReference type="Proteomes" id="UP001139319">
    <property type="component" value="Unassembled WGS sequence"/>
</dbReference>
<evidence type="ECO:0000256" key="11">
    <source>
        <dbReference type="ARBA" id="ARBA00022842"/>
    </source>
</evidence>
<feature type="transmembrane region" description="Helical" evidence="19">
    <location>
        <begin position="38"/>
        <end position="57"/>
    </location>
</feature>
<evidence type="ECO:0000256" key="17">
    <source>
        <dbReference type="ARBA" id="ARBA00048623"/>
    </source>
</evidence>
<comment type="caution">
    <text evidence="20">The sequence shown here is derived from an EMBL/GenBank/DDBJ whole genome shotgun (WGS) entry which is preliminary data.</text>
</comment>
<keyword evidence="7 19" id="KW-1003">Cell membrane</keyword>
<keyword evidence="11 19" id="KW-0460">Magnesium</keyword>
<evidence type="ECO:0000256" key="13">
    <source>
        <dbReference type="ARBA" id="ARBA00023136"/>
    </source>
</evidence>
<feature type="transmembrane region" description="Helical" evidence="19">
    <location>
        <begin position="147"/>
        <end position="168"/>
    </location>
</feature>
<proteinExistence type="inferred from homology"/>
<evidence type="ECO:0000313" key="21">
    <source>
        <dbReference type="Proteomes" id="UP001139319"/>
    </source>
</evidence>
<dbReference type="PANTHER" id="PTHR34148">
    <property type="entry name" value="ADENOSYLCOBINAMIDE-GDP RIBAZOLETRANSFERASE"/>
    <property type="match status" value="1"/>
</dbReference>
<evidence type="ECO:0000256" key="12">
    <source>
        <dbReference type="ARBA" id="ARBA00022989"/>
    </source>
</evidence>
<feature type="transmembrane region" description="Helical" evidence="19">
    <location>
        <begin position="233"/>
        <end position="256"/>
    </location>
</feature>
<evidence type="ECO:0000256" key="15">
    <source>
        <dbReference type="ARBA" id="ARBA00032605"/>
    </source>
</evidence>
<evidence type="ECO:0000256" key="8">
    <source>
        <dbReference type="ARBA" id="ARBA00022573"/>
    </source>
</evidence>
<evidence type="ECO:0000256" key="9">
    <source>
        <dbReference type="ARBA" id="ARBA00022679"/>
    </source>
</evidence>
<comment type="cofactor">
    <cofactor evidence="1 19">
        <name>Mg(2+)</name>
        <dbReference type="ChEBI" id="CHEBI:18420"/>
    </cofactor>
</comment>
<comment type="catalytic activity">
    <reaction evidence="17 19">
        <text>alpha-ribazole + adenosylcob(III)inamide-GDP = adenosylcob(III)alamin + GMP + H(+)</text>
        <dbReference type="Rhea" id="RHEA:16049"/>
        <dbReference type="ChEBI" id="CHEBI:10329"/>
        <dbReference type="ChEBI" id="CHEBI:15378"/>
        <dbReference type="ChEBI" id="CHEBI:18408"/>
        <dbReference type="ChEBI" id="CHEBI:58115"/>
        <dbReference type="ChEBI" id="CHEBI:60487"/>
        <dbReference type="EC" id="2.7.8.26"/>
    </reaction>
</comment>
<evidence type="ECO:0000256" key="1">
    <source>
        <dbReference type="ARBA" id="ARBA00001946"/>
    </source>
</evidence>
<comment type="function">
    <text evidence="14 19">Joins adenosylcobinamide-GDP and alpha-ribazole to generate adenosylcobalamin (Ado-cobalamin). Also synthesizes adenosylcobalamin 5'-phosphate from adenosylcobinamide-GDP and alpha-ribazole 5'-phosphate.</text>
</comment>
<comment type="subcellular location">
    <subcellularLocation>
        <location evidence="2 19">Cell membrane</location>
        <topology evidence="2 19">Multi-pass membrane protein</topology>
    </subcellularLocation>
</comment>
<accession>A0A9X2HYY0</accession>
<comment type="similarity">
    <text evidence="4 19">Belongs to the CobS family.</text>
</comment>
<protein>
    <recommendedName>
        <fullName evidence="6 19">Adenosylcobinamide-GDP ribazoletransferase</fullName>
        <ecNumber evidence="5 19">2.7.8.26</ecNumber>
    </recommendedName>
    <alternativeName>
        <fullName evidence="16 19">Cobalamin synthase</fullName>
    </alternativeName>
    <alternativeName>
        <fullName evidence="15 19">Cobalamin-5'-phosphate synthase</fullName>
    </alternativeName>
</protein>
<keyword evidence="13 19" id="KW-0472">Membrane</keyword>
<dbReference type="HAMAP" id="MF_00719">
    <property type="entry name" value="CobS"/>
    <property type="match status" value="1"/>
</dbReference>
<evidence type="ECO:0000256" key="7">
    <source>
        <dbReference type="ARBA" id="ARBA00022475"/>
    </source>
</evidence>
<feature type="transmembrane region" description="Helical" evidence="19">
    <location>
        <begin position="120"/>
        <end position="140"/>
    </location>
</feature>
<dbReference type="Pfam" id="PF02654">
    <property type="entry name" value="CobS"/>
    <property type="match status" value="1"/>
</dbReference>
<keyword evidence="12 19" id="KW-1133">Transmembrane helix</keyword>
<dbReference type="AlphaFoldDB" id="A0A9X2HYY0"/>
<evidence type="ECO:0000256" key="16">
    <source>
        <dbReference type="ARBA" id="ARBA00032853"/>
    </source>
</evidence>
<comment type="pathway">
    <text evidence="3 19">Cofactor biosynthesis; adenosylcobalamin biosynthesis; adenosylcobalamin from cob(II)yrinate a,c-diamide: step 7/7.</text>
</comment>
<dbReference type="GO" id="GO:0008818">
    <property type="term" value="F:cobalamin 5'-phosphate synthase activity"/>
    <property type="evidence" value="ECO:0007669"/>
    <property type="project" value="UniProtKB-UniRule"/>
</dbReference>
<evidence type="ECO:0000256" key="14">
    <source>
        <dbReference type="ARBA" id="ARBA00025228"/>
    </source>
</evidence>
<evidence type="ECO:0000256" key="2">
    <source>
        <dbReference type="ARBA" id="ARBA00004651"/>
    </source>
</evidence>
<dbReference type="EC" id="2.7.8.26" evidence="5 19"/>
<dbReference type="NCBIfam" id="TIGR00317">
    <property type="entry name" value="cobS"/>
    <property type="match status" value="1"/>
</dbReference>
<evidence type="ECO:0000256" key="5">
    <source>
        <dbReference type="ARBA" id="ARBA00013200"/>
    </source>
</evidence>
<gene>
    <name evidence="19 20" type="primary">cobS</name>
    <name evidence="20" type="ORF">M6D89_07145</name>
</gene>
<dbReference type="RefSeq" id="WP_253967332.1">
    <property type="nucleotide sequence ID" value="NZ_JAMFTH010000001.1"/>
</dbReference>
<evidence type="ECO:0000256" key="19">
    <source>
        <dbReference type="HAMAP-Rule" id="MF_00719"/>
    </source>
</evidence>